<evidence type="ECO:0000256" key="1">
    <source>
        <dbReference type="SAM" id="MobiDB-lite"/>
    </source>
</evidence>
<comment type="caution">
    <text evidence="2">The sequence shown here is derived from an EMBL/GenBank/DDBJ whole genome shotgun (WGS) entry which is preliminary data.</text>
</comment>
<dbReference type="EMBL" id="LECT01000006">
    <property type="protein sequence ID" value="KLU07586.1"/>
    <property type="molecule type" value="Genomic_DNA"/>
</dbReference>
<feature type="region of interest" description="Disordered" evidence="1">
    <location>
        <begin position="239"/>
        <end position="278"/>
    </location>
</feature>
<protein>
    <submittedName>
        <fullName evidence="2">Uncharacterized protein</fullName>
    </submittedName>
</protein>
<name>A0A0J1BM25_RHOIS</name>
<organism evidence="2 3">
    <name type="scientific">Rhodopirellula islandica</name>
    <dbReference type="NCBI Taxonomy" id="595434"/>
    <lineage>
        <taxon>Bacteria</taxon>
        <taxon>Pseudomonadati</taxon>
        <taxon>Planctomycetota</taxon>
        <taxon>Planctomycetia</taxon>
        <taxon>Pirellulales</taxon>
        <taxon>Pirellulaceae</taxon>
        <taxon>Rhodopirellula</taxon>
    </lineage>
</organism>
<gene>
    <name evidence="2" type="ORF">RISK_000664</name>
</gene>
<sequence length="278" mass="29116">MSRHGQQRPCDDWKCKRCGSDCSSKRFPEQASGSTTRTSASPGGSLGTSCAILYPGSAWAHPAPEAPASRTCNPAGRACKTVRSQAGAWGRAVRSCAPALPGHTLPRGSCLTNLQPGRQSPQDSAFPGGSLGTSRAILYPGSAWAHPAPEAPASRTCNPAGRACKTVRSQAGAWGRAVRSCTPAQPGHTLPRGSRLTNLQLGRQSPQDSAFPGGSLGTNRAIVCPGSAWAHPAPRLLPHEPATRQAEPALGLLGRRREPPRQCVPRREPGDKTGQHQL</sequence>
<dbReference type="AlphaFoldDB" id="A0A0J1BM25"/>
<keyword evidence="3" id="KW-1185">Reference proteome</keyword>
<evidence type="ECO:0000313" key="3">
    <source>
        <dbReference type="Proteomes" id="UP000036367"/>
    </source>
</evidence>
<dbReference type="STRING" id="595434.RISK_000664"/>
<feature type="compositionally biased region" description="Polar residues" evidence="1">
    <location>
        <begin position="110"/>
        <end position="123"/>
    </location>
</feature>
<feature type="compositionally biased region" description="Basic and acidic residues" evidence="1">
    <location>
        <begin position="255"/>
        <end position="278"/>
    </location>
</feature>
<evidence type="ECO:0000313" key="2">
    <source>
        <dbReference type="EMBL" id="KLU07586.1"/>
    </source>
</evidence>
<accession>A0A0J1BM25</accession>
<feature type="region of interest" description="Disordered" evidence="1">
    <location>
        <begin position="108"/>
        <end position="131"/>
    </location>
</feature>
<feature type="region of interest" description="Disordered" evidence="1">
    <location>
        <begin position="20"/>
        <end position="45"/>
    </location>
</feature>
<reference evidence="2" key="1">
    <citation type="submission" date="2015-05" db="EMBL/GenBank/DDBJ databases">
        <title>Permanent draft genome of Rhodopirellula islandicus K833.</title>
        <authorList>
            <person name="Kizina J."/>
            <person name="Richter M."/>
            <person name="Glockner F.O."/>
            <person name="Harder J."/>
        </authorList>
    </citation>
    <scope>NUCLEOTIDE SEQUENCE [LARGE SCALE GENOMIC DNA]</scope>
    <source>
        <strain evidence="2">K833</strain>
    </source>
</reference>
<feature type="compositionally biased region" description="Polar residues" evidence="1">
    <location>
        <begin position="31"/>
        <end position="42"/>
    </location>
</feature>
<proteinExistence type="predicted"/>
<dbReference type="Proteomes" id="UP000036367">
    <property type="component" value="Unassembled WGS sequence"/>
</dbReference>